<dbReference type="GO" id="GO:0015078">
    <property type="term" value="F:proton transmembrane transporter activity"/>
    <property type="evidence" value="ECO:0007669"/>
    <property type="project" value="InterPro"/>
</dbReference>
<keyword evidence="4 12" id="KW-0813">Transport</keyword>
<proteinExistence type="inferred from homology"/>
<geneLocation type="mitochondrion" evidence="13"/>
<dbReference type="InterPro" id="IPR001421">
    <property type="entry name" value="ATP8_metazoa"/>
</dbReference>
<keyword evidence="6 12" id="KW-0812">Transmembrane</keyword>
<evidence type="ECO:0000256" key="2">
    <source>
        <dbReference type="ARBA" id="ARBA00008892"/>
    </source>
</evidence>
<dbReference type="GO" id="GO:0045259">
    <property type="term" value="C:proton-transporting ATP synthase complex"/>
    <property type="evidence" value="ECO:0007669"/>
    <property type="project" value="UniProtKB-KW"/>
</dbReference>
<organism evidence="13">
    <name type="scientific">Microtermes sp. B MLW-2023a</name>
    <dbReference type="NCBI Taxonomy" id="3076890"/>
    <lineage>
        <taxon>Eukaryota</taxon>
        <taxon>Metazoa</taxon>
        <taxon>Ecdysozoa</taxon>
        <taxon>Arthropoda</taxon>
        <taxon>Hexapoda</taxon>
        <taxon>Insecta</taxon>
        <taxon>Pterygota</taxon>
        <taxon>Neoptera</taxon>
        <taxon>Polyneoptera</taxon>
        <taxon>Dictyoptera</taxon>
        <taxon>Blattodea</taxon>
        <taxon>Blattoidea</taxon>
        <taxon>Termitoidae</taxon>
        <taxon>Termitidae</taxon>
        <taxon>Macrotermitinae</taxon>
        <taxon>Microtermes</taxon>
    </lineage>
</organism>
<gene>
    <name evidence="13" type="primary">ATP8</name>
</gene>
<sequence length="54" mass="6434">MPQMMPMEWMMLYTVFLATFLMFNIMNYFNQPPSSSATATSKKTIATNKMNWKW</sequence>
<dbReference type="GO" id="GO:0015986">
    <property type="term" value="P:proton motive force-driven ATP synthesis"/>
    <property type="evidence" value="ECO:0007669"/>
    <property type="project" value="InterPro"/>
</dbReference>
<name>A0AA97ISX8_9NEOP</name>
<evidence type="ECO:0000256" key="9">
    <source>
        <dbReference type="ARBA" id="ARBA00023065"/>
    </source>
</evidence>
<keyword evidence="9 12" id="KW-0406">Ion transport</keyword>
<dbReference type="AlphaFoldDB" id="A0AA97ISX8"/>
<evidence type="ECO:0000313" key="13">
    <source>
        <dbReference type="EMBL" id="WNL53773.1"/>
    </source>
</evidence>
<evidence type="ECO:0000256" key="6">
    <source>
        <dbReference type="ARBA" id="ARBA00022692"/>
    </source>
</evidence>
<accession>A0AA97ISX8</accession>
<protein>
    <recommendedName>
        <fullName evidence="12">ATP synthase complex subunit 8</fullName>
    </recommendedName>
</protein>
<evidence type="ECO:0000256" key="12">
    <source>
        <dbReference type="RuleBase" id="RU003661"/>
    </source>
</evidence>
<reference evidence="13" key="1">
    <citation type="journal article" date="2023" name="Ecography">
        <title>Neoisoptera repeatedly colonised Madagascar after the Middle Miocene climatic optimum.</title>
        <authorList>
            <person name="Wang M."/>
            <person name="Hellemans S."/>
            <person name="Bucek A."/>
            <person name="Kanao T."/>
            <person name="Arora J."/>
            <person name="Clitheroe C."/>
            <person name="Rafanomezantsoa J.-J."/>
            <person name="Fisher B.L."/>
            <person name="Scheffrahn R."/>
            <person name="Sillam-Dusses D."/>
            <person name="Roisin Y."/>
            <person name="Sobotnik J."/>
            <person name="Bourguignon T."/>
        </authorList>
    </citation>
    <scope>NUCLEOTIDE SEQUENCE</scope>
    <source>
        <strain evidence="13">MAD15_39</strain>
    </source>
</reference>
<evidence type="ECO:0000256" key="3">
    <source>
        <dbReference type="ARBA" id="ARBA00011291"/>
    </source>
</evidence>
<comment type="subcellular location">
    <subcellularLocation>
        <location evidence="1 12">Mitochondrion membrane</location>
        <topology evidence="1 12">Single-pass membrane protein</topology>
    </subcellularLocation>
</comment>
<dbReference type="Pfam" id="PF00895">
    <property type="entry name" value="ATP-synt_8"/>
    <property type="match status" value="1"/>
</dbReference>
<evidence type="ECO:0000256" key="8">
    <source>
        <dbReference type="ARBA" id="ARBA00022989"/>
    </source>
</evidence>
<keyword evidence="5 12" id="KW-0138">CF(0)</keyword>
<evidence type="ECO:0000256" key="10">
    <source>
        <dbReference type="ARBA" id="ARBA00023128"/>
    </source>
</evidence>
<dbReference type="GO" id="GO:0031966">
    <property type="term" value="C:mitochondrial membrane"/>
    <property type="evidence" value="ECO:0007669"/>
    <property type="project" value="UniProtKB-SubCell"/>
</dbReference>
<evidence type="ECO:0000256" key="5">
    <source>
        <dbReference type="ARBA" id="ARBA00022547"/>
    </source>
</evidence>
<keyword evidence="11" id="KW-0472">Membrane</keyword>
<evidence type="ECO:0000256" key="1">
    <source>
        <dbReference type="ARBA" id="ARBA00004304"/>
    </source>
</evidence>
<evidence type="ECO:0000256" key="11">
    <source>
        <dbReference type="ARBA" id="ARBA00023136"/>
    </source>
</evidence>
<comment type="subunit">
    <text evidence="3">F-type ATPases have 2 components, CF(1) - the catalytic core - and CF(0) - the membrane proton channel.</text>
</comment>
<comment type="similarity">
    <text evidence="2 12">Belongs to the ATPase protein 8 family.</text>
</comment>
<keyword evidence="7 12" id="KW-0375">Hydrogen ion transport</keyword>
<dbReference type="EMBL" id="OQ645333">
    <property type="protein sequence ID" value="WNL53773.1"/>
    <property type="molecule type" value="Genomic_DNA"/>
</dbReference>
<keyword evidence="8" id="KW-1133">Transmembrane helix</keyword>
<evidence type="ECO:0000256" key="4">
    <source>
        <dbReference type="ARBA" id="ARBA00022448"/>
    </source>
</evidence>
<evidence type="ECO:0000256" key="7">
    <source>
        <dbReference type="ARBA" id="ARBA00022781"/>
    </source>
</evidence>
<keyword evidence="10 12" id="KW-0496">Mitochondrion</keyword>